<name>A0A0R3K047_CALMK</name>
<keyword evidence="2" id="KW-1185">Reference proteome</keyword>
<proteinExistence type="predicted"/>
<accession>A0A0R3K047</accession>
<dbReference type="AlphaFoldDB" id="A0A0R3K047"/>
<dbReference type="PATRIC" id="fig|908809.3.peg.67"/>
<sequence length="341" mass="37846">MNDILALLKPYRTISIIGMEKNVGKTTVLNHIINKTRGKIPLGLTSIGRDGEETDIVTNTEKPKIYIEKETIYSTAKELFLKGDVTKEVLRTTGINTPMGEVIIGRALSDGYVEIGGPSINSEIKKISDEMLKLGAEKVLIDGALSRKTMASPTITEATILSTGAALSRSIDKVVEKSALTVRLLSTEKELNNNIISVANNLISNNRLGLIYKDLSYSILNVKTALESSKFIIENLIDEVEFIVLKGVFTDKLAEDLIKSTDKIKGKTILVEDGTKLFLSSEKLDLLFKFGVRIKVLERINIVCLTINPKSPYGYEFERERFKFKLQQCVNLPVFDVLGDE</sequence>
<evidence type="ECO:0000313" key="1">
    <source>
        <dbReference type="EMBL" id="KRQ87901.1"/>
    </source>
</evidence>
<reference evidence="1 2" key="1">
    <citation type="submission" date="2015-09" db="EMBL/GenBank/DDBJ databases">
        <title>Draft genome sequence of a Caloramator mitchellensis, a moderate thermophile from the Great Artesian Basin of Australia.</title>
        <authorList>
            <person name="Patel B.K."/>
        </authorList>
    </citation>
    <scope>NUCLEOTIDE SEQUENCE [LARGE SCALE GENOMIC DNA]</scope>
    <source>
        <strain evidence="1 2">VF08</strain>
    </source>
</reference>
<protein>
    <submittedName>
        <fullName evidence="1">Uncharacterized protein</fullName>
    </submittedName>
</protein>
<dbReference type="STRING" id="908809.ABG79_00066"/>
<evidence type="ECO:0000313" key="2">
    <source>
        <dbReference type="Proteomes" id="UP000052015"/>
    </source>
</evidence>
<dbReference type="EMBL" id="LKHP01000001">
    <property type="protein sequence ID" value="KRQ87901.1"/>
    <property type="molecule type" value="Genomic_DNA"/>
</dbReference>
<dbReference type="OrthoDB" id="9783544at2"/>
<dbReference type="RefSeq" id="WP_057975930.1">
    <property type="nucleotide sequence ID" value="NZ_LKHP01000001.1"/>
</dbReference>
<comment type="caution">
    <text evidence="1">The sequence shown here is derived from an EMBL/GenBank/DDBJ whole genome shotgun (WGS) entry which is preliminary data.</text>
</comment>
<organism evidence="1 2">
    <name type="scientific">Caloramator mitchellensis</name>
    <dbReference type="NCBI Taxonomy" id="908809"/>
    <lineage>
        <taxon>Bacteria</taxon>
        <taxon>Bacillati</taxon>
        <taxon>Bacillota</taxon>
        <taxon>Clostridia</taxon>
        <taxon>Eubacteriales</taxon>
        <taxon>Clostridiaceae</taxon>
        <taxon>Caloramator</taxon>
    </lineage>
</organism>
<gene>
    <name evidence="1" type="ORF">ABG79_00066</name>
</gene>
<dbReference type="Proteomes" id="UP000052015">
    <property type="component" value="Unassembled WGS sequence"/>
</dbReference>